<accession>A0A1G6GIA9</accession>
<dbReference type="InterPro" id="IPR043143">
    <property type="entry name" value="Mal/L-sulf/L-lact_DH-like_NADP"/>
</dbReference>
<dbReference type="OrthoDB" id="9769447at2"/>
<evidence type="ECO:0000256" key="1">
    <source>
        <dbReference type="ARBA" id="ARBA00006056"/>
    </source>
</evidence>
<dbReference type="Pfam" id="PF02615">
    <property type="entry name" value="Ldh_2"/>
    <property type="match status" value="1"/>
</dbReference>
<keyword evidence="2" id="KW-0560">Oxidoreductase</keyword>
<dbReference type="Gene3D" id="3.30.1370.60">
    <property type="entry name" value="Hypothetical oxidoreductase yiak, domain 2"/>
    <property type="match status" value="1"/>
</dbReference>
<dbReference type="InterPro" id="IPR036111">
    <property type="entry name" value="Mal/L-sulfo/L-lacto_DH-like_sf"/>
</dbReference>
<dbReference type="PANTHER" id="PTHR11091:SF0">
    <property type="entry name" value="MALATE DEHYDROGENASE"/>
    <property type="match status" value="1"/>
</dbReference>
<organism evidence="3 4">
    <name type="scientific">Williamwhitmania taraxaci</name>
    <dbReference type="NCBI Taxonomy" id="1640674"/>
    <lineage>
        <taxon>Bacteria</taxon>
        <taxon>Pseudomonadati</taxon>
        <taxon>Bacteroidota</taxon>
        <taxon>Bacteroidia</taxon>
        <taxon>Bacteroidales</taxon>
        <taxon>Williamwhitmaniaceae</taxon>
        <taxon>Williamwhitmania</taxon>
    </lineage>
</organism>
<dbReference type="GO" id="GO:0016491">
    <property type="term" value="F:oxidoreductase activity"/>
    <property type="evidence" value="ECO:0007669"/>
    <property type="project" value="UniProtKB-KW"/>
</dbReference>
<dbReference type="Gene3D" id="1.10.1530.10">
    <property type="match status" value="1"/>
</dbReference>
<dbReference type="InterPro" id="IPR043144">
    <property type="entry name" value="Mal/L-sulf/L-lact_DH-like_ah"/>
</dbReference>
<dbReference type="PANTHER" id="PTHR11091">
    <property type="entry name" value="OXIDOREDUCTASE-RELATED"/>
    <property type="match status" value="1"/>
</dbReference>
<name>A0A1G6GIA9_9BACT</name>
<sequence length="358" mass="38689">MYTHQYLEAFTARLFEQMGCPPSDAKVVAELLVKAELRGLSSHGMMRVKDYYLLVEAGRINVTPKVRIIHETPSTATVDGDGALGPVAAKRSMEIAIEKARNVGTGWVATKGSNHFGIAGYYSMMALEHDMVGISMTNANPLVAPTYSTSKLLGTNPIAVAIPTLNQPAFVADFATTPIARGKLAIMGKKGEKLDFGFVQDKHGNPSIEPDILLEGGAILPLGGSADHASHKGYCMGSLVDIFSAVFSGANFGPFVPPQVAYLPLLEQSVGDGLGHFFGAMRIDAFRPAEDFKGKMDQWIETFRNAKGIEGQPPVMIPGDPERLFEERITKEGIKLIAPVIKDLAEIAEKLNVPFRME</sequence>
<dbReference type="Proteomes" id="UP000199452">
    <property type="component" value="Unassembled WGS sequence"/>
</dbReference>
<evidence type="ECO:0000256" key="2">
    <source>
        <dbReference type="ARBA" id="ARBA00023002"/>
    </source>
</evidence>
<dbReference type="STRING" id="1640674.SAMN05216323_1001110"/>
<proteinExistence type="inferred from homology"/>
<keyword evidence="4" id="KW-1185">Reference proteome</keyword>
<gene>
    <name evidence="3" type="ORF">SAMN05216323_1001110</name>
</gene>
<dbReference type="RefSeq" id="WP_092434123.1">
    <property type="nucleotide sequence ID" value="NZ_FMYP01000001.1"/>
</dbReference>
<dbReference type="InterPro" id="IPR003767">
    <property type="entry name" value="Malate/L-lactate_DH-like"/>
</dbReference>
<dbReference type="SUPFAM" id="SSF89733">
    <property type="entry name" value="L-sulfolactate dehydrogenase-like"/>
    <property type="match status" value="1"/>
</dbReference>
<evidence type="ECO:0000313" key="4">
    <source>
        <dbReference type="Proteomes" id="UP000199452"/>
    </source>
</evidence>
<comment type="similarity">
    <text evidence="1">Belongs to the LDH2/MDH2 oxidoreductase family.</text>
</comment>
<protein>
    <submittedName>
        <fullName evidence="3">Malate dehydrogenase (NAD)</fullName>
    </submittedName>
</protein>
<dbReference type="AlphaFoldDB" id="A0A1G6GIA9"/>
<dbReference type="EMBL" id="FMYP01000001">
    <property type="protein sequence ID" value="SDB81738.1"/>
    <property type="molecule type" value="Genomic_DNA"/>
</dbReference>
<reference evidence="3 4" key="1">
    <citation type="submission" date="2016-09" db="EMBL/GenBank/DDBJ databases">
        <authorList>
            <person name="Capua I."/>
            <person name="De Benedictis P."/>
            <person name="Joannis T."/>
            <person name="Lombin L.H."/>
            <person name="Cattoli G."/>
        </authorList>
    </citation>
    <scope>NUCLEOTIDE SEQUENCE [LARGE SCALE GENOMIC DNA]</scope>
    <source>
        <strain evidence="3 4">A7P-90m</strain>
    </source>
</reference>
<evidence type="ECO:0000313" key="3">
    <source>
        <dbReference type="EMBL" id="SDB81738.1"/>
    </source>
</evidence>